<sequence length="92" mass="10419">MGTRPMPAICLLSLCIAGQHGSNHHFLSGSYLYVSQSHVFEEHLRCKFLHTNSAEKDTPSRSSMTFQLIRKTYSPWVLQTLCIVGRGFIVHL</sequence>
<comment type="caution">
    <text evidence="2">The sequence shown here is derived from an EMBL/GenBank/DDBJ whole genome shotgun (WGS) entry which is preliminary data.</text>
</comment>
<protein>
    <recommendedName>
        <fullName evidence="4">Secreted protein</fullName>
    </recommendedName>
</protein>
<reference evidence="2" key="1">
    <citation type="journal article" date="2021" name="Nat. Commun.">
        <title>Genetic determinants of endophytism in the Arabidopsis root mycobiome.</title>
        <authorList>
            <person name="Mesny F."/>
            <person name="Miyauchi S."/>
            <person name="Thiergart T."/>
            <person name="Pickel B."/>
            <person name="Atanasova L."/>
            <person name="Karlsson M."/>
            <person name="Huettel B."/>
            <person name="Barry K.W."/>
            <person name="Haridas S."/>
            <person name="Chen C."/>
            <person name="Bauer D."/>
            <person name="Andreopoulos W."/>
            <person name="Pangilinan J."/>
            <person name="LaButti K."/>
            <person name="Riley R."/>
            <person name="Lipzen A."/>
            <person name="Clum A."/>
            <person name="Drula E."/>
            <person name="Henrissat B."/>
            <person name="Kohler A."/>
            <person name="Grigoriev I.V."/>
            <person name="Martin F.M."/>
            <person name="Hacquard S."/>
        </authorList>
    </citation>
    <scope>NUCLEOTIDE SEQUENCE</scope>
    <source>
        <strain evidence="2">MPI-CAGE-CH-0230</strain>
    </source>
</reference>
<dbReference type="EMBL" id="JAGTJQ010000011">
    <property type="protein sequence ID" value="KAH7018092.1"/>
    <property type="molecule type" value="Genomic_DNA"/>
</dbReference>
<gene>
    <name evidence="2" type="ORF">B0I36DRAFT_35687</name>
</gene>
<evidence type="ECO:0008006" key="4">
    <source>
        <dbReference type="Google" id="ProtNLM"/>
    </source>
</evidence>
<evidence type="ECO:0000313" key="3">
    <source>
        <dbReference type="Proteomes" id="UP000756346"/>
    </source>
</evidence>
<dbReference type="RefSeq" id="XP_046006359.1">
    <property type="nucleotide sequence ID" value="XM_046157705.1"/>
</dbReference>
<name>A0A9P9BMS2_9PEZI</name>
<keyword evidence="1" id="KW-0732">Signal</keyword>
<dbReference type="AlphaFoldDB" id="A0A9P9BMS2"/>
<feature type="signal peptide" evidence="1">
    <location>
        <begin position="1"/>
        <end position="21"/>
    </location>
</feature>
<accession>A0A9P9BMS2</accession>
<dbReference type="GeneID" id="70187251"/>
<feature type="chain" id="PRO_5040415703" description="Secreted protein" evidence="1">
    <location>
        <begin position="22"/>
        <end position="92"/>
    </location>
</feature>
<dbReference type="Proteomes" id="UP000756346">
    <property type="component" value="Unassembled WGS sequence"/>
</dbReference>
<evidence type="ECO:0000256" key="1">
    <source>
        <dbReference type="SAM" id="SignalP"/>
    </source>
</evidence>
<evidence type="ECO:0000313" key="2">
    <source>
        <dbReference type="EMBL" id="KAH7018092.1"/>
    </source>
</evidence>
<keyword evidence="3" id="KW-1185">Reference proteome</keyword>
<proteinExistence type="predicted"/>
<organism evidence="2 3">
    <name type="scientific">Microdochium trichocladiopsis</name>
    <dbReference type="NCBI Taxonomy" id="1682393"/>
    <lineage>
        <taxon>Eukaryota</taxon>
        <taxon>Fungi</taxon>
        <taxon>Dikarya</taxon>
        <taxon>Ascomycota</taxon>
        <taxon>Pezizomycotina</taxon>
        <taxon>Sordariomycetes</taxon>
        <taxon>Xylariomycetidae</taxon>
        <taxon>Xylariales</taxon>
        <taxon>Microdochiaceae</taxon>
        <taxon>Microdochium</taxon>
    </lineage>
</organism>